<evidence type="ECO:0000259" key="11">
    <source>
        <dbReference type="Pfam" id="PF05817"/>
    </source>
</evidence>
<feature type="domain" description="Ribophorin II third" evidence="12">
    <location>
        <begin position="411"/>
        <end position="528"/>
    </location>
</feature>
<evidence type="ECO:0000256" key="2">
    <source>
        <dbReference type="ARBA" id="ARBA00004477"/>
    </source>
</evidence>
<dbReference type="InterPro" id="IPR055374">
    <property type="entry name" value="Ribophorin_II_3rd"/>
</dbReference>
<dbReference type="PANTHER" id="PTHR12640:SF0">
    <property type="entry name" value="DOLICHYL-DIPHOSPHOOLIGOSACCHARIDE--PROTEIN GLYCOSYLTRANSFERASE SUBUNIT 2"/>
    <property type="match status" value="1"/>
</dbReference>
<evidence type="ECO:0000256" key="9">
    <source>
        <dbReference type="ARBA" id="ARBA00023136"/>
    </source>
</evidence>
<dbReference type="GO" id="GO:0006487">
    <property type="term" value="P:protein N-linked glycosylation"/>
    <property type="evidence" value="ECO:0007669"/>
    <property type="project" value="UniProtKB-UniRule"/>
</dbReference>
<evidence type="ECO:0000256" key="6">
    <source>
        <dbReference type="ARBA" id="ARBA00022729"/>
    </source>
</evidence>
<sequence length="665" mass="70116">MRGRPYSAVCKFVVFTSLLLSQVQASQFDGRHSVAAYISERAAATAGFSSSLPDAYYGTGALKLLGAEREIDGKVLCPLAESELAKPSLDLQSSYFAAHVLKHARCSGAQGRAAAETLAKQALAKEASDAVSGYTALSILSALAKRASAAEIKNALVPLSKHKAGKGRLKAGSKGLPSLMATAYGYLSGALASDMGTLDSDSRAALEALVSSIPQVLEGASKSGFWSDADDDALKAVVLFLQGLDKTCSSECTLNHSQLGDLAKHVLRVRDPGSVKDAYHVLLGMAALNGAGKLPKPALLSITSHEVPIEQGVVAVKLSDIDGNPVSDSLVKGSIAKGKKGQIWELQFVAKTRGQYEAVLPVADMQLGMHQLSVTAMTKASSEVLASETLAMALVGSVEVPSAVLAIKRVDPASTKQKEELQYPDALQKPLNLQPGTQLKATFTPQWDPSPSKAFTPQQAFMSLKSKDSGSLVLVAAKAGKEGSYMISVTPETILHQIGAQAGEFDAVLSLADSGIAQALLWRLGSINVTHTATNSPSRSTSGMSMSPKPEIHHIFQQPGRRPPVAVSLTFTALSVAPLGFLLIHLAKLKVNIKDIPSDGPARLTALAFHGGVAAIMLLYLIFWVQLTLIDTLLPLLLLSLFTSYFGFLTLSTRTAKVQPGLKKE</sequence>
<organism evidence="14 15">
    <name type="scientific">Coccomyxa viridis</name>
    <dbReference type="NCBI Taxonomy" id="1274662"/>
    <lineage>
        <taxon>Eukaryota</taxon>
        <taxon>Viridiplantae</taxon>
        <taxon>Chlorophyta</taxon>
        <taxon>core chlorophytes</taxon>
        <taxon>Trebouxiophyceae</taxon>
        <taxon>Trebouxiophyceae incertae sedis</taxon>
        <taxon>Coccomyxaceae</taxon>
        <taxon>Coccomyxa</taxon>
    </lineage>
</organism>
<evidence type="ECO:0000313" key="15">
    <source>
        <dbReference type="Proteomes" id="UP001314263"/>
    </source>
</evidence>
<dbReference type="EMBL" id="CAUYUE010000007">
    <property type="protein sequence ID" value="CAK0782704.1"/>
    <property type="molecule type" value="Genomic_DNA"/>
</dbReference>
<dbReference type="InterPro" id="IPR055373">
    <property type="entry name" value="Ribophorin_II_N"/>
</dbReference>
<proteinExistence type="inferred from homology"/>
<evidence type="ECO:0000256" key="4">
    <source>
        <dbReference type="ARBA" id="ARBA00009038"/>
    </source>
</evidence>
<evidence type="ECO:0000256" key="3">
    <source>
        <dbReference type="ARBA" id="ARBA00004922"/>
    </source>
</evidence>
<evidence type="ECO:0000256" key="8">
    <source>
        <dbReference type="ARBA" id="ARBA00022989"/>
    </source>
</evidence>
<evidence type="ECO:0000256" key="7">
    <source>
        <dbReference type="ARBA" id="ARBA00022824"/>
    </source>
</evidence>
<comment type="subcellular location">
    <subcellularLocation>
        <location evidence="2 10">Endoplasmic reticulum membrane</location>
        <topology evidence="2 10">Multi-pass membrane protein</topology>
    </subcellularLocation>
</comment>
<evidence type="ECO:0000259" key="13">
    <source>
        <dbReference type="Pfam" id="PF25147"/>
    </source>
</evidence>
<evidence type="ECO:0000256" key="10">
    <source>
        <dbReference type="RuleBase" id="RU366029"/>
    </source>
</evidence>
<keyword evidence="9 10" id="KW-0472">Membrane</keyword>
<keyword evidence="15" id="KW-1185">Reference proteome</keyword>
<keyword evidence="5 10" id="KW-0812">Transmembrane</keyword>
<feature type="domain" description="Ribophorin II C-terminal" evidence="13">
    <location>
        <begin position="556"/>
        <end position="654"/>
    </location>
</feature>
<feature type="transmembrane region" description="Helical" evidence="10">
    <location>
        <begin position="565"/>
        <end position="586"/>
    </location>
</feature>
<dbReference type="AlphaFoldDB" id="A0AAV1I9T9"/>
<feature type="chain" id="PRO_5043085151" description="Dolichyl-diphosphooligosaccharide--protein glycosyltransferase subunit 2" evidence="10">
    <location>
        <begin position="26"/>
        <end position="665"/>
    </location>
</feature>
<feature type="domain" description="Ribophorin II N-terminal" evidence="11">
    <location>
        <begin position="49"/>
        <end position="288"/>
    </location>
</feature>
<dbReference type="PANTHER" id="PTHR12640">
    <property type="entry name" value="RIBOPHORIN II"/>
    <property type="match status" value="1"/>
</dbReference>
<gene>
    <name evidence="14" type="ORF">CVIRNUC_005899</name>
</gene>
<keyword evidence="8 10" id="KW-1133">Transmembrane helix</keyword>
<dbReference type="InterPro" id="IPR008814">
    <property type="entry name" value="Swp1"/>
</dbReference>
<keyword evidence="7 10" id="KW-0256">Endoplasmic reticulum</keyword>
<dbReference type="Pfam" id="PF25147">
    <property type="entry name" value="Ribophorin_II_C"/>
    <property type="match status" value="1"/>
</dbReference>
<reference evidence="14 15" key="1">
    <citation type="submission" date="2023-10" db="EMBL/GenBank/DDBJ databases">
        <authorList>
            <person name="Maclean D."/>
            <person name="Macfadyen A."/>
        </authorList>
    </citation>
    <scope>NUCLEOTIDE SEQUENCE [LARGE SCALE GENOMIC DNA]</scope>
</reference>
<comment type="subunit">
    <text evidence="10">Component of the oligosaccharyltransferase (OST) complex.</text>
</comment>
<dbReference type="Pfam" id="PF23860">
    <property type="entry name" value="Ribophorin_II_3rd"/>
    <property type="match status" value="1"/>
</dbReference>
<comment type="function">
    <text evidence="1 10">Subunit of the oligosaccharyl transferase (OST) complex that catalyzes the initial transfer of a defined glycan (Glc(3)Man(9)GlcNAc(2) in eukaryotes) from the lipid carrier dolichol-pyrophosphate to an asparagine residue within an Asn-X-Ser/Thr consensus motif in nascent polypeptide chains, the first step in protein N-glycosylation. N-glycosylation occurs cotranslationally and the complex associates with the Sec61 complex at the channel-forming translocon complex that mediates protein translocation across the endoplasmic reticulum (ER). All subunits are required for a maximal enzyme activity.</text>
</comment>
<evidence type="ECO:0000259" key="12">
    <source>
        <dbReference type="Pfam" id="PF23860"/>
    </source>
</evidence>
<dbReference type="GO" id="GO:0008250">
    <property type="term" value="C:oligosaccharyltransferase complex"/>
    <property type="evidence" value="ECO:0007669"/>
    <property type="project" value="UniProtKB-UniRule"/>
</dbReference>
<dbReference type="Pfam" id="PF05817">
    <property type="entry name" value="Ribophorin_II"/>
    <property type="match status" value="1"/>
</dbReference>
<evidence type="ECO:0000256" key="5">
    <source>
        <dbReference type="ARBA" id="ARBA00022692"/>
    </source>
</evidence>
<dbReference type="InterPro" id="IPR056790">
    <property type="entry name" value="Ribophorin_II_C"/>
</dbReference>
<keyword evidence="6 10" id="KW-0732">Signal</keyword>
<protein>
    <recommendedName>
        <fullName evidence="10">Dolichyl-diphosphooligosaccharide--protein glycosyltransferase subunit 2</fullName>
    </recommendedName>
    <alternativeName>
        <fullName evidence="10">Ribophorin-2</fullName>
    </alternativeName>
</protein>
<feature type="signal peptide" evidence="10">
    <location>
        <begin position="1"/>
        <end position="25"/>
    </location>
</feature>
<dbReference type="Proteomes" id="UP001314263">
    <property type="component" value="Unassembled WGS sequence"/>
</dbReference>
<comment type="pathway">
    <text evidence="3 10">Protein modification; protein glycosylation.</text>
</comment>
<accession>A0AAV1I9T9</accession>
<evidence type="ECO:0000256" key="1">
    <source>
        <dbReference type="ARBA" id="ARBA00002791"/>
    </source>
</evidence>
<name>A0AAV1I9T9_9CHLO</name>
<feature type="transmembrane region" description="Helical" evidence="10">
    <location>
        <begin position="607"/>
        <end position="627"/>
    </location>
</feature>
<evidence type="ECO:0000313" key="14">
    <source>
        <dbReference type="EMBL" id="CAK0782704.1"/>
    </source>
</evidence>
<comment type="caution">
    <text evidence="14">The sequence shown here is derived from an EMBL/GenBank/DDBJ whole genome shotgun (WGS) entry which is preliminary data.</text>
</comment>
<feature type="transmembrane region" description="Helical" evidence="10">
    <location>
        <begin position="633"/>
        <end position="651"/>
    </location>
</feature>
<comment type="similarity">
    <text evidence="4 10">Belongs to the SWP1 family.</text>
</comment>